<accession>A0ABD5RQM7</accession>
<dbReference type="Pfam" id="PF13361">
    <property type="entry name" value="UvrD_C"/>
    <property type="match status" value="1"/>
</dbReference>
<dbReference type="Proteomes" id="UP001596099">
    <property type="component" value="Unassembled WGS sequence"/>
</dbReference>
<organism evidence="6 7">
    <name type="scientific">Halomarina salina</name>
    <dbReference type="NCBI Taxonomy" id="1872699"/>
    <lineage>
        <taxon>Archaea</taxon>
        <taxon>Methanobacteriati</taxon>
        <taxon>Methanobacteriota</taxon>
        <taxon>Stenosarchaea group</taxon>
        <taxon>Halobacteria</taxon>
        <taxon>Halobacteriales</taxon>
        <taxon>Natronomonadaceae</taxon>
        <taxon>Halomarina</taxon>
    </lineage>
</organism>
<evidence type="ECO:0000313" key="6">
    <source>
        <dbReference type="EMBL" id="MFC5972614.1"/>
    </source>
</evidence>
<proteinExistence type="predicted"/>
<gene>
    <name evidence="6" type="ORF">ACFPYI_14850</name>
</gene>
<protein>
    <submittedName>
        <fullName evidence="6">3'-5' exonuclease</fullName>
    </submittedName>
</protein>
<name>A0ABD5RQM7_9EURY</name>
<dbReference type="GO" id="GO:0005524">
    <property type="term" value="F:ATP binding"/>
    <property type="evidence" value="ECO:0007669"/>
    <property type="project" value="UniProtKB-KW"/>
</dbReference>
<dbReference type="AlphaFoldDB" id="A0ABD5RQM7"/>
<dbReference type="PANTHER" id="PTHR11070">
    <property type="entry name" value="UVRD / RECB / PCRA DNA HELICASE FAMILY MEMBER"/>
    <property type="match status" value="1"/>
</dbReference>
<keyword evidence="2" id="KW-0378">Hydrolase</keyword>
<evidence type="ECO:0000256" key="3">
    <source>
        <dbReference type="ARBA" id="ARBA00022806"/>
    </source>
</evidence>
<keyword evidence="6" id="KW-0269">Exonuclease</keyword>
<evidence type="ECO:0000256" key="2">
    <source>
        <dbReference type="ARBA" id="ARBA00022801"/>
    </source>
</evidence>
<evidence type="ECO:0000256" key="1">
    <source>
        <dbReference type="ARBA" id="ARBA00022741"/>
    </source>
</evidence>
<keyword evidence="1" id="KW-0547">Nucleotide-binding</keyword>
<feature type="domain" description="UvrD-like helicase C-terminal" evidence="5">
    <location>
        <begin position="520"/>
        <end position="595"/>
    </location>
</feature>
<sequence>MSHTSDDEGEPTPRTRISIVDQERVPVDSSVKINGAAGAGKTTQAEERLDEYARQRGGLSLGNLCAISYRRDKGHQLANELAAHDAFEGDETTWLGTIHAVARRLLDAEGHSTSLASYRRQGFCTGELGIDYYGSGDDPGPGELLFKIRDWLMEQLIDIKRVNECPYYEQFDELYGYEPHVVEFIDEWAVYKSEHSVHDYDDWLRSVLVFELVPDVEVLYVDEIHDAYPLMMEVLDFWMDAIQNEGGVVIVTGDPMQVVNSYQGAATETFHDIDLPEVFLPDTWRVPEQHWMLATDVLSVAHDPPKLTPQTSDGTLAVRSVEYRMHADGDPPDAPQGISTPETLLEDALAATDTETVLLEASTTYQLKPIAEYLLRAGYLFTGSSRSRAWTHENNQTTHRLRLYNALQKLAKYDPEDFAEPDGDVLSPYHGDYANEPLRLAEAATVLGHVPSEATFADGPLSVQDLRSEPEQTFIPMREFSRYLTIEASRALVGDAPLEFLDSASINEAVGELLGVQYLQAALERNENVFDPHQANIALRTFHGAKGQEADHVICFDGITSKTREGYDNFGSEEWREVHRVWYVALTRSKKHLTIVRDAFSFTESFLEEGMWI</sequence>
<reference evidence="6 7" key="1">
    <citation type="journal article" date="2019" name="Int. J. Syst. Evol. Microbiol.">
        <title>The Global Catalogue of Microorganisms (GCM) 10K type strain sequencing project: providing services to taxonomists for standard genome sequencing and annotation.</title>
        <authorList>
            <consortium name="The Broad Institute Genomics Platform"/>
            <consortium name="The Broad Institute Genome Sequencing Center for Infectious Disease"/>
            <person name="Wu L."/>
            <person name="Ma J."/>
        </authorList>
    </citation>
    <scope>NUCLEOTIDE SEQUENCE [LARGE SCALE GENOMIC DNA]</scope>
    <source>
        <strain evidence="6 7">CGMCC 1.12543</strain>
    </source>
</reference>
<dbReference type="InterPro" id="IPR027417">
    <property type="entry name" value="P-loop_NTPase"/>
</dbReference>
<evidence type="ECO:0000256" key="4">
    <source>
        <dbReference type="ARBA" id="ARBA00022840"/>
    </source>
</evidence>
<evidence type="ECO:0000313" key="7">
    <source>
        <dbReference type="Proteomes" id="UP001596099"/>
    </source>
</evidence>
<keyword evidence="6" id="KW-0540">Nuclease</keyword>
<keyword evidence="4" id="KW-0067">ATP-binding</keyword>
<comment type="caution">
    <text evidence="6">The sequence shown here is derived from an EMBL/GenBank/DDBJ whole genome shotgun (WGS) entry which is preliminary data.</text>
</comment>
<dbReference type="GO" id="GO:0004386">
    <property type="term" value="F:helicase activity"/>
    <property type="evidence" value="ECO:0007669"/>
    <property type="project" value="UniProtKB-KW"/>
</dbReference>
<dbReference type="GO" id="GO:0004527">
    <property type="term" value="F:exonuclease activity"/>
    <property type="evidence" value="ECO:0007669"/>
    <property type="project" value="UniProtKB-KW"/>
</dbReference>
<dbReference type="InterPro" id="IPR014017">
    <property type="entry name" value="DNA_helicase_UvrD-like_C"/>
</dbReference>
<dbReference type="RefSeq" id="WP_247416159.1">
    <property type="nucleotide sequence ID" value="NZ_JALLGW010000001.1"/>
</dbReference>
<dbReference type="PANTHER" id="PTHR11070:SF2">
    <property type="entry name" value="ATP-DEPENDENT DNA HELICASE SRS2"/>
    <property type="match status" value="1"/>
</dbReference>
<keyword evidence="7" id="KW-1185">Reference proteome</keyword>
<keyword evidence="3" id="KW-0347">Helicase</keyword>
<dbReference type="EMBL" id="JBHSQH010000001">
    <property type="protein sequence ID" value="MFC5972614.1"/>
    <property type="molecule type" value="Genomic_DNA"/>
</dbReference>
<dbReference type="SUPFAM" id="SSF52540">
    <property type="entry name" value="P-loop containing nucleoside triphosphate hydrolases"/>
    <property type="match status" value="1"/>
</dbReference>
<dbReference type="InterPro" id="IPR000212">
    <property type="entry name" value="DNA_helicase_UvrD/REP"/>
</dbReference>
<dbReference type="Gene3D" id="3.40.50.300">
    <property type="entry name" value="P-loop containing nucleotide triphosphate hydrolases"/>
    <property type="match status" value="2"/>
</dbReference>
<evidence type="ECO:0000259" key="5">
    <source>
        <dbReference type="Pfam" id="PF13361"/>
    </source>
</evidence>